<evidence type="ECO:0000256" key="1">
    <source>
        <dbReference type="SAM" id="SignalP"/>
    </source>
</evidence>
<sequence>MNRILLPALTLLAMVFAGCGGSPSSPDPGPTPDPAPPPSVIIPETTKVADASTRASLTAYNGDTGEMRFSKSSPILAKLKSGDVLVSEPSNAAPSGYLRKVQAVRQENSEVVLDTTQARLDEAITEGELHADFQLNGDDLLRTEGLPKGVTLTANPASRLNAQAGVGDNYNFSLHFDHTFVPIQGPNATGTIRVNGGVNFNRPLAKVRHI</sequence>
<dbReference type="PROSITE" id="PS51257">
    <property type="entry name" value="PROKAR_LIPOPROTEIN"/>
    <property type="match status" value="1"/>
</dbReference>
<evidence type="ECO:0000313" key="3">
    <source>
        <dbReference type="Proteomes" id="UP000186607"/>
    </source>
</evidence>
<feature type="signal peptide" evidence="1">
    <location>
        <begin position="1"/>
        <end position="17"/>
    </location>
</feature>
<dbReference type="STRING" id="249408.BOO71_0011380"/>
<keyword evidence="1" id="KW-0732">Signal</keyword>
<keyword evidence="3" id="KW-1185">Reference proteome</keyword>
<dbReference type="EMBL" id="MSTI01000136">
    <property type="protein sequence ID" value="OLV16605.1"/>
    <property type="molecule type" value="Genomic_DNA"/>
</dbReference>
<dbReference type="OrthoDB" id="53619at2"/>
<evidence type="ECO:0000313" key="2">
    <source>
        <dbReference type="EMBL" id="OLV16605.1"/>
    </source>
</evidence>
<protein>
    <submittedName>
        <fullName evidence="2">Protein containing QXW lectin repeat</fullName>
    </submittedName>
</protein>
<comment type="caution">
    <text evidence="2">The sequence shown here is derived from an EMBL/GenBank/DDBJ whole genome shotgun (WGS) entry which is preliminary data.</text>
</comment>
<dbReference type="AlphaFoldDB" id="A0A1U7NUL8"/>
<organism evidence="2 3">
    <name type="scientific">Deinococcus marmoris</name>
    <dbReference type="NCBI Taxonomy" id="249408"/>
    <lineage>
        <taxon>Bacteria</taxon>
        <taxon>Thermotogati</taxon>
        <taxon>Deinococcota</taxon>
        <taxon>Deinococci</taxon>
        <taxon>Deinococcales</taxon>
        <taxon>Deinococcaceae</taxon>
        <taxon>Deinococcus</taxon>
    </lineage>
</organism>
<dbReference type="RefSeq" id="WP_075835196.1">
    <property type="nucleotide sequence ID" value="NZ_MSTI01000136.1"/>
</dbReference>
<accession>A0A1U7NUL8</accession>
<dbReference type="GO" id="GO:0030246">
    <property type="term" value="F:carbohydrate binding"/>
    <property type="evidence" value="ECO:0007669"/>
    <property type="project" value="UniProtKB-KW"/>
</dbReference>
<gene>
    <name evidence="2" type="ORF">BOO71_0011380</name>
</gene>
<dbReference type="Proteomes" id="UP000186607">
    <property type="component" value="Unassembled WGS sequence"/>
</dbReference>
<keyword evidence="2" id="KW-0430">Lectin</keyword>
<name>A0A1U7NUL8_9DEIO</name>
<proteinExistence type="predicted"/>
<reference evidence="2 3" key="1">
    <citation type="submission" date="2017-01" db="EMBL/GenBank/DDBJ databases">
        <title>Genome Analysis of Deinococcus marmoris KOPRI26562.</title>
        <authorList>
            <person name="Kim J.H."/>
            <person name="Oh H.-M."/>
        </authorList>
    </citation>
    <scope>NUCLEOTIDE SEQUENCE [LARGE SCALE GENOMIC DNA]</scope>
    <source>
        <strain evidence="2 3">KOPRI26562</strain>
    </source>
</reference>
<feature type="chain" id="PRO_5013273477" evidence="1">
    <location>
        <begin position="18"/>
        <end position="210"/>
    </location>
</feature>